<dbReference type="GO" id="GO:0062129">
    <property type="term" value="C:chitin-based extracellular matrix"/>
    <property type="evidence" value="ECO:0007669"/>
    <property type="project" value="TreeGrafter"/>
</dbReference>
<dbReference type="GO" id="GO:0040003">
    <property type="term" value="P:chitin-based cuticle development"/>
    <property type="evidence" value="ECO:0007669"/>
    <property type="project" value="TreeGrafter"/>
</dbReference>
<feature type="region of interest" description="Disordered" evidence="1">
    <location>
        <begin position="255"/>
        <end position="280"/>
    </location>
</feature>
<dbReference type="InterPro" id="IPR004145">
    <property type="entry name" value="DUF243"/>
</dbReference>
<evidence type="ECO:0000313" key="4">
    <source>
        <dbReference type="Proteomes" id="UP001152798"/>
    </source>
</evidence>
<dbReference type="Pfam" id="PF03103">
    <property type="entry name" value="DUF243"/>
    <property type="match status" value="1"/>
</dbReference>
<evidence type="ECO:0000256" key="1">
    <source>
        <dbReference type="SAM" id="MobiDB-lite"/>
    </source>
</evidence>
<feature type="compositionally biased region" description="Low complexity" evidence="1">
    <location>
        <begin position="260"/>
        <end position="280"/>
    </location>
</feature>
<dbReference type="EMBL" id="OV725081">
    <property type="protein sequence ID" value="CAH1402197.1"/>
    <property type="molecule type" value="Genomic_DNA"/>
</dbReference>
<evidence type="ECO:0000313" key="3">
    <source>
        <dbReference type="EMBL" id="CAH1402197.1"/>
    </source>
</evidence>
<protein>
    <recommendedName>
        <fullName evidence="2">DUF243 domain-containing protein</fullName>
    </recommendedName>
</protein>
<keyword evidence="4" id="KW-1185">Reference proteome</keyword>
<dbReference type="GO" id="GO:0008010">
    <property type="term" value="F:structural constituent of chitin-based larval cuticle"/>
    <property type="evidence" value="ECO:0007669"/>
    <property type="project" value="TreeGrafter"/>
</dbReference>
<organism evidence="3 4">
    <name type="scientific">Nezara viridula</name>
    <name type="common">Southern green stink bug</name>
    <name type="synonym">Cimex viridulus</name>
    <dbReference type="NCBI Taxonomy" id="85310"/>
    <lineage>
        <taxon>Eukaryota</taxon>
        <taxon>Metazoa</taxon>
        <taxon>Ecdysozoa</taxon>
        <taxon>Arthropoda</taxon>
        <taxon>Hexapoda</taxon>
        <taxon>Insecta</taxon>
        <taxon>Pterygota</taxon>
        <taxon>Neoptera</taxon>
        <taxon>Paraneoptera</taxon>
        <taxon>Hemiptera</taxon>
        <taxon>Heteroptera</taxon>
        <taxon>Panheteroptera</taxon>
        <taxon>Pentatomomorpha</taxon>
        <taxon>Pentatomoidea</taxon>
        <taxon>Pentatomidae</taxon>
        <taxon>Pentatominae</taxon>
        <taxon>Nezara</taxon>
    </lineage>
</organism>
<dbReference type="SMART" id="SM00690">
    <property type="entry name" value="DM5"/>
    <property type="match status" value="1"/>
</dbReference>
<dbReference type="PANTHER" id="PTHR31927">
    <property type="entry name" value="FI07246P-RELATED-RELATED"/>
    <property type="match status" value="1"/>
</dbReference>
<proteinExistence type="predicted"/>
<evidence type="ECO:0000259" key="2">
    <source>
        <dbReference type="SMART" id="SM00690"/>
    </source>
</evidence>
<accession>A0A9P0HI70</accession>
<reference evidence="3" key="1">
    <citation type="submission" date="2022-01" db="EMBL/GenBank/DDBJ databases">
        <authorList>
            <person name="King R."/>
        </authorList>
    </citation>
    <scope>NUCLEOTIDE SEQUENCE</scope>
</reference>
<name>A0A9P0HI70_NEZVI</name>
<dbReference type="Proteomes" id="UP001152798">
    <property type="component" value="Chromosome 5"/>
</dbReference>
<sequence>MNSLNVPLFTAVADLLLSRVGQHAQSMRFISGQLILARYTHSAPPSRRLDMVLVGILSAAYGRPDGGYNYEPPSGHGGGGSEPVIQKHIYVHVPPPDPEFHAPPQRVVPAPPPKKHYKIVFIKAPTYAPPAAPVIPEIPQNQEKTLIYVLHKNPSDAPPIIIPTAKPTQPSKPEVYFIRYKTQKEVGYAGGQDGGHGGGAAGGHGGHGGIIGGHGGAAVTGHGGGHGGGHGALLGGGHGGGVIAGVGVLGHGLSGHSHDSGYSPSSPSSTAVYSSSTAAPVISSPRAPFLRVRTATPKFVTPTPTTS</sequence>
<dbReference type="OrthoDB" id="6376010at2759"/>
<dbReference type="AlphaFoldDB" id="A0A9P0HI70"/>
<gene>
    <name evidence="3" type="ORF">NEZAVI_LOCUS11068</name>
</gene>
<feature type="domain" description="DUF243" evidence="2">
    <location>
        <begin position="83"/>
        <end position="183"/>
    </location>
</feature>